<name>A0A8S1N6T3_PARPR</name>
<reference evidence="1" key="1">
    <citation type="submission" date="2021-01" db="EMBL/GenBank/DDBJ databases">
        <authorList>
            <consortium name="Genoscope - CEA"/>
            <person name="William W."/>
        </authorList>
    </citation>
    <scope>NUCLEOTIDE SEQUENCE</scope>
</reference>
<evidence type="ECO:0000313" key="2">
    <source>
        <dbReference type="Proteomes" id="UP000688137"/>
    </source>
</evidence>
<comment type="caution">
    <text evidence="1">The sequence shown here is derived from an EMBL/GenBank/DDBJ whole genome shotgun (WGS) entry which is preliminary data.</text>
</comment>
<proteinExistence type="predicted"/>
<keyword evidence="2" id="KW-1185">Reference proteome</keyword>
<dbReference type="Proteomes" id="UP000688137">
    <property type="component" value="Unassembled WGS sequence"/>
</dbReference>
<organism evidence="1 2">
    <name type="scientific">Paramecium primaurelia</name>
    <dbReference type="NCBI Taxonomy" id="5886"/>
    <lineage>
        <taxon>Eukaryota</taxon>
        <taxon>Sar</taxon>
        <taxon>Alveolata</taxon>
        <taxon>Ciliophora</taxon>
        <taxon>Intramacronucleata</taxon>
        <taxon>Oligohymenophorea</taxon>
        <taxon>Peniculida</taxon>
        <taxon>Parameciidae</taxon>
        <taxon>Paramecium</taxon>
    </lineage>
</organism>
<dbReference type="EMBL" id="CAJJDM010000071">
    <property type="protein sequence ID" value="CAD8082744.1"/>
    <property type="molecule type" value="Genomic_DNA"/>
</dbReference>
<evidence type="ECO:0000313" key="1">
    <source>
        <dbReference type="EMBL" id="CAD8082744.1"/>
    </source>
</evidence>
<dbReference type="AlphaFoldDB" id="A0A8S1N6T3"/>
<sequence>MIINNYLLINHDLDVITSHRPPTNAVEDQFKPFNNTNFSRTFRNTQLLRKLDTKQNYMNMMSQTKLKPLTKSQSLICLSLKTPIYEAKEKKMELANLRLGKRMKRQAACQTDCFENNIFLRKTHSYNFQQSRKTVFSETLYKSKIDFYKVDEQTKQK</sequence>
<dbReference type="OMA" id="DCFENNI"/>
<accession>A0A8S1N6T3</accession>
<protein>
    <submittedName>
        <fullName evidence="1">Uncharacterized protein</fullName>
    </submittedName>
</protein>
<gene>
    <name evidence="1" type="ORF">PPRIM_AZ9-3.1.T0680138</name>
</gene>